<evidence type="ECO:0000256" key="8">
    <source>
        <dbReference type="SAM" id="MobiDB-lite"/>
    </source>
</evidence>
<dbReference type="RefSeq" id="XP_037213282.1">
    <property type="nucleotide sequence ID" value="XM_037370281.1"/>
</dbReference>
<feature type="compositionally biased region" description="Acidic residues" evidence="8">
    <location>
        <begin position="39"/>
        <end position="48"/>
    </location>
</feature>
<dbReference type="GO" id="GO:0016787">
    <property type="term" value="F:hydrolase activity"/>
    <property type="evidence" value="ECO:0007669"/>
    <property type="project" value="UniProtKB-KW"/>
</dbReference>
<protein>
    <submittedName>
        <fullName evidence="10">DDE Tnp4 domain-containing protein</fullName>
    </submittedName>
</protein>
<feature type="domain" description="DDE Tnp4" evidence="9">
    <location>
        <begin position="255"/>
        <end position="411"/>
    </location>
</feature>
<dbReference type="GO" id="GO:0005634">
    <property type="term" value="C:nucleus"/>
    <property type="evidence" value="ECO:0007669"/>
    <property type="project" value="UniProtKB-SubCell"/>
</dbReference>
<dbReference type="GO" id="GO:0046872">
    <property type="term" value="F:metal ion binding"/>
    <property type="evidence" value="ECO:0007669"/>
    <property type="project" value="UniProtKB-KW"/>
</dbReference>
<dbReference type="PANTHER" id="PTHR22930">
    <property type="match status" value="1"/>
</dbReference>
<comment type="subcellular location">
    <subcellularLocation>
        <location evidence="2">Nucleus</location>
    </subcellularLocation>
</comment>
<evidence type="ECO:0000313" key="10">
    <source>
        <dbReference type="EMBL" id="KAF7289251.1"/>
    </source>
</evidence>
<keyword evidence="7" id="KW-0539">Nucleus</keyword>
<dbReference type="PANTHER" id="PTHR22930:SF85">
    <property type="entry name" value="GH03217P-RELATED"/>
    <property type="match status" value="1"/>
</dbReference>
<organism evidence="10 11">
    <name type="scientific">Mycena indigotica</name>
    <dbReference type="NCBI Taxonomy" id="2126181"/>
    <lineage>
        <taxon>Eukaryota</taxon>
        <taxon>Fungi</taxon>
        <taxon>Dikarya</taxon>
        <taxon>Basidiomycota</taxon>
        <taxon>Agaricomycotina</taxon>
        <taxon>Agaricomycetes</taxon>
        <taxon>Agaricomycetidae</taxon>
        <taxon>Agaricales</taxon>
        <taxon>Marasmiineae</taxon>
        <taxon>Mycenaceae</taxon>
        <taxon>Mycena</taxon>
    </lineage>
</organism>
<reference evidence="10" key="1">
    <citation type="submission" date="2020-05" db="EMBL/GenBank/DDBJ databases">
        <title>Mycena genomes resolve the evolution of fungal bioluminescence.</title>
        <authorList>
            <person name="Tsai I.J."/>
        </authorList>
    </citation>
    <scope>NUCLEOTIDE SEQUENCE</scope>
    <source>
        <strain evidence="10">171206Taipei</strain>
    </source>
</reference>
<sequence>MVFLHELLRKLTLLSCGILPRQQPRPSYIDTLAHDSAEDWGSDYDSDSDASSASSKSDSESDSESDIDDLPAPQRARPRIPHPEPFSVMGWASKQIDAMYARRYENERHKIVRSDDPTMRVALDTWRYDDPDSFRTDLRVWPKTFNRLVQKLENNAVFHNGGPNKQKPVEEQLAIALYQFGHHSNAASLTSVANWAGYGKGTISKCTTRVIKAILAEDLLRRYVRMPTEVEKEEAKRWVARKAGCEGWRDGWCMVDGTLVPFYARPHYFGESYFDRKQNYSLNVQVVNLPNLRIVDIGFGHVGSTHDTTAFGTTKIYQQRQFILKPGEWIWGDAAYPICDWVVCPFKKPERDEPDNTLFNNHVSFVRVRSEHCIGFLKGCMQSLKGLRILVRSKPDHTYATQWIACCVAVHAYAMHHEAKMAKAEGKDDYEEV</sequence>
<dbReference type="EMBL" id="JACAZF010000017">
    <property type="protein sequence ID" value="KAF7289251.1"/>
    <property type="molecule type" value="Genomic_DNA"/>
</dbReference>
<dbReference type="OrthoDB" id="2408877at2759"/>
<comment type="similarity">
    <text evidence="3">Belongs to the HARBI1 family.</text>
</comment>
<evidence type="ECO:0000256" key="2">
    <source>
        <dbReference type="ARBA" id="ARBA00004123"/>
    </source>
</evidence>
<keyword evidence="11" id="KW-1185">Reference proteome</keyword>
<name>A0A8H6RYE4_9AGAR</name>
<evidence type="ECO:0000256" key="3">
    <source>
        <dbReference type="ARBA" id="ARBA00006958"/>
    </source>
</evidence>
<keyword evidence="6" id="KW-0378">Hydrolase</keyword>
<evidence type="ECO:0000256" key="6">
    <source>
        <dbReference type="ARBA" id="ARBA00022801"/>
    </source>
</evidence>
<dbReference type="InterPro" id="IPR045249">
    <property type="entry name" value="HARBI1-like"/>
</dbReference>
<feature type="compositionally biased region" description="Acidic residues" evidence="8">
    <location>
        <begin position="60"/>
        <end position="69"/>
    </location>
</feature>
<dbReference type="AlphaFoldDB" id="A0A8H6RYE4"/>
<gene>
    <name evidence="10" type="ORF">MIND_01386600</name>
</gene>
<dbReference type="Pfam" id="PF13359">
    <property type="entry name" value="DDE_Tnp_4"/>
    <property type="match status" value="1"/>
</dbReference>
<evidence type="ECO:0000259" key="9">
    <source>
        <dbReference type="Pfam" id="PF13359"/>
    </source>
</evidence>
<dbReference type="InterPro" id="IPR027806">
    <property type="entry name" value="HARBI1_dom"/>
</dbReference>
<comment type="cofactor">
    <cofactor evidence="1">
        <name>a divalent metal cation</name>
        <dbReference type="ChEBI" id="CHEBI:60240"/>
    </cofactor>
</comment>
<comment type="caution">
    <text evidence="10">The sequence shown here is derived from an EMBL/GenBank/DDBJ whole genome shotgun (WGS) entry which is preliminary data.</text>
</comment>
<evidence type="ECO:0000256" key="5">
    <source>
        <dbReference type="ARBA" id="ARBA00022723"/>
    </source>
</evidence>
<accession>A0A8H6RYE4</accession>
<dbReference type="GeneID" id="59352797"/>
<proteinExistence type="inferred from homology"/>
<dbReference type="GO" id="GO:0004518">
    <property type="term" value="F:nuclease activity"/>
    <property type="evidence" value="ECO:0007669"/>
    <property type="project" value="UniProtKB-KW"/>
</dbReference>
<keyword evidence="4" id="KW-0540">Nuclease</keyword>
<evidence type="ECO:0000313" key="11">
    <source>
        <dbReference type="Proteomes" id="UP000636479"/>
    </source>
</evidence>
<evidence type="ECO:0000256" key="7">
    <source>
        <dbReference type="ARBA" id="ARBA00023242"/>
    </source>
</evidence>
<evidence type="ECO:0000256" key="1">
    <source>
        <dbReference type="ARBA" id="ARBA00001968"/>
    </source>
</evidence>
<evidence type="ECO:0000256" key="4">
    <source>
        <dbReference type="ARBA" id="ARBA00022722"/>
    </source>
</evidence>
<feature type="region of interest" description="Disordered" evidence="8">
    <location>
        <begin position="39"/>
        <end position="84"/>
    </location>
</feature>
<dbReference type="Proteomes" id="UP000636479">
    <property type="component" value="Unassembled WGS sequence"/>
</dbReference>
<keyword evidence="5" id="KW-0479">Metal-binding</keyword>